<comment type="similarity">
    <text evidence="1">Belongs to the short-chain dehydrogenases/reductases (SDR) family.</text>
</comment>
<accession>A0ABR1PX52</accession>
<evidence type="ECO:0000313" key="3">
    <source>
        <dbReference type="Proteomes" id="UP001391051"/>
    </source>
</evidence>
<gene>
    <name evidence="2" type="ORF">PG986_013994</name>
</gene>
<dbReference type="EMBL" id="JAQQWE010000009">
    <property type="protein sequence ID" value="KAK7941607.1"/>
    <property type="molecule type" value="Genomic_DNA"/>
</dbReference>
<proteinExistence type="inferred from homology"/>
<dbReference type="SUPFAM" id="SSF51735">
    <property type="entry name" value="NAD(P)-binding Rossmann-fold domains"/>
    <property type="match status" value="1"/>
</dbReference>
<dbReference type="PANTHER" id="PTHR42760">
    <property type="entry name" value="SHORT-CHAIN DEHYDROGENASES/REDUCTASES FAMILY MEMBER"/>
    <property type="match status" value="1"/>
</dbReference>
<keyword evidence="3" id="KW-1185">Reference proteome</keyword>
<name>A0ABR1PX52_9PEZI</name>
<comment type="caution">
    <text evidence="2">The sequence shown here is derived from an EMBL/GenBank/DDBJ whole genome shotgun (WGS) entry which is preliminary data.</text>
</comment>
<dbReference type="Gene3D" id="3.40.50.720">
    <property type="entry name" value="NAD(P)-binding Rossmann-like Domain"/>
    <property type="match status" value="1"/>
</dbReference>
<dbReference type="CDD" id="cd05233">
    <property type="entry name" value="SDR_c"/>
    <property type="match status" value="1"/>
</dbReference>
<evidence type="ECO:0000313" key="2">
    <source>
        <dbReference type="EMBL" id="KAK7941607.1"/>
    </source>
</evidence>
<dbReference type="InterPro" id="IPR036291">
    <property type="entry name" value="NAD(P)-bd_dom_sf"/>
</dbReference>
<evidence type="ECO:0000256" key="1">
    <source>
        <dbReference type="ARBA" id="ARBA00006484"/>
    </source>
</evidence>
<dbReference type="GeneID" id="92083278"/>
<evidence type="ECO:0008006" key="4">
    <source>
        <dbReference type="Google" id="ProtNLM"/>
    </source>
</evidence>
<dbReference type="Pfam" id="PF00106">
    <property type="entry name" value="adh_short"/>
    <property type="match status" value="1"/>
</dbReference>
<protein>
    <recommendedName>
        <fullName evidence="4">NAD(P)-binding protein</fullName>
    </recommendedName>
</protein>
<dbReference type="InterPro" id="IPR002347">
    <property type="entry name" value="SDR_fam"/>
</dbReference>
<dbReference type="RefSeq" id="XP_066694359.1">
    <property type="nucleotide sequence ID" value="XM_066850216.1"/>
</dbReference>
<dbReference type="Proteomes" id="UP001391051">
    <property type="component" value="Unassembled WGS sequence"/>
</dbReference>
<reference evidence="2 3" key="1">
    <citation type="submission" date="2023-01" db="EMBL/GenBank/DDBJ databases">
        <title>Analysis of 21 Apiospora genomes using comparative genomics revels a genus with tremendous synthesis potential of carbohydrate active enzymes and secondary metabolites.</title>
        <authorList>
            <person name="Sorensen T."/>
        </authorList>
    </citation>
    <scope>NUCLEOTIDE SEQUENCE [LARGE SCALE GENOMIC DNA]</scope>
    <source>
        <strain evidence="2 3">CBS 24483</strain>
    </source>
</reference>
<organism evidence="2 3">
    <name type="scientific">Apiospora aurea</name>
    <dbReference type="NCBI Taxonomy" id="335848"/>
    <lineage>
        <taxon>Eukaryota</taxon>
        <taxon>Fungi</taxon>
        <taxon>Dikarya</taxon>
        <taxon>Ascomycota</taxon>
        <taxon>Pezizomycotina</taxon>
        <taxon>Sordariomycetes</taxon>
        <taxon>Xylariomycetidae</taxon>
        <taxon>Amphisphaeriales</taxon>
        <taxon>Apiosporaceae</taxon>
        <taxon>Apiospora</taxon>
    </lineage>
</organism>
<sequence>MDFLKSKPRDFFRTALAFTPTVHGDIYPSIDPTRPELSLAGKVVIVTGASKGIGALGISPAVAKAGVKALVLVARSIEGLKETELQIRKINAHVDAVSFSVDISDVHAVGNFFQQVKTKFDHADILVNNTAVNTNHGPLIGDQDPDLWWRDFEINVKGQFLMTRQFISQVPDGARATIVNITTAAATLSKLAALQMTPFVAESYPNIAAVAVHPGMLNTDIVPEEAREIHKYCNSETPGLVGGFVVWLSHPHAHFLTRRFVSAQWDVDELCGRKDEITNTWRKLQLDMCGQFGMEQSPKS</sequence>
<dbReference type="PRINTS" id="PR00081">
    <property type="entry name" value="GDHRDH"/>
</dbReference>